<name>A0A195DJ46_9HYME</name>
<dbReference type="Proteomes" id="UP000078492">
    <property type="component" value="Unassembled WGS sequence"/>
</dbReference>
<accession>A0A195DJ46</accession>
<evidence type="ECO:0000256" key="1">
    <source>
        <dbReference type="SAM" id="MobiDB-lite"/>
    </source>
</evidence>
<reference evidence="2 3" key="1">
    <citation type="submission" date="2015-09" db="EMBL/GenBank/DDBJ databases">
        <title>Trachymyrmex cornetzi WGS genome.</title>
        <authorList>
            <person name="Nygaard S."/>
            <person name="Hu H."/>
            <person name="Boomsma J."/>
            <person name="Zhang G."/>
        </authorList>
    </citation>
    <scope>NUCLEOTIDE SEQUENCE [LARGE SCALE GENOMIC DNA]</scope>
    <source>
        <strain evidence="2">Tcor2-1</strain>
        <tissue evidence="2">Whole body</tissue>
    </source>
</reference>
<protein>
    <submittedName>
        <fullName evidence="2">Uncharacterized protein</fullName>
    </submittedName>
</protein>
<dbReference type="AlphaFoldDB" id="A0A195DJ46"/>
<sequence length="58" mass="6242">MKPRKAGSGPMELREKNSCGHFSKATIKTRVPASPPSSPLRPPSPVNNVTSRATLQSR</sequence>
<proteinExistence type="predicted"/>
<feature type="region of interest" description="Disordered" evidence="1">
    <location>
        <begin position="1"/>
        <end position="58"/>
    </location>
</feature>
<keyword evidence="3" id="KW-1185">Reference proteome</keyword>
<dbReference type="EMBL" id="KQ980800">
    <property type="protein sequence ID" value="KYN12905.1"/>
    <property type="molecule type" value="Genomic_DNA"/>
</dbReference>
<feature type="compositionally biased region" description="Pro residues" evidence="1">
    <location>
        <begin position="33"/>
        <end position="45"/>
    </location>
</feature>
<organism evidence="2 3">
    <name type="scientific">Trachymyrmex cornetzi</name>
    <dbReference type="NCBI Taxonomy" id="471704"/>
    <lineage>
        <taxon>Eukaryota</taxon>
        <taxon>Metazoa</taxon>
        <taxon>Ecdysozoa</taxon>
        <taxon>Arthropoda</taxon>
        <taxon>Hexapoda</taxon>
        <taxon>Insecta</taxon>
        <taxon>Pterygota</taxon>
        <taxon>Neoptera</taxon>
        <taxon>Endopterygota</taxon>
        <taxon>Hymenoptera</taxon>
        <taxon>Apocrita</taxon>
        <taxon>Aculeata</taxon>
        <taxon>Formicoidea</taxon>
        <taxon>Formicidae</taxon>
        <taxon>Myrmicinae</taxon>
        <taxon>Trachymyrmex</taxon>
    </lineage>
</organism>
<evidence type="ECO:0000313" key="2">
    <source>
        <dbReference type="EMBL" id="KYN12905.1"/>
    </source>
</evidence>
<gene>
    <name evidence="2" type="ORF">ALC57_14970</name>
</gene>
<evidence type="ECO:0000313" key="3">
    <source>
        <dbReference type="Proteomes" id="UP000078492"/>
    </source>
</evidence>
<feature type="compositionally biased region" description="Polar residues" evidence="1">
    <location>
        <begin position="46"/>
        <end position="58"/>
    </location>
</feature>